<dbReference type="InterPro" id="IPR001360">
    <property type="entry name" value="Glyco_hydro_1"/>
</dbReference>
<dbReference type="GeneID" id="71981971"/>
<dbReference type="PANTHER" id="PTHR10353">
    <property type="entry name" value="GLYCOSYL HYDROLASE"/>
    <property type="match status" value="1"/>
</dbReference>
<gene>
    <name evidence="3" type="ORF">CLAFUR5_02093</name>
</gene>
<dbReference type="InterPro" id="IPR017853">
    <property type="entry name" value="GH"/>
</dbReference>
<dbReference type="KEGG" id="ffu:CLAFUR5_02093"/>
<feature type="chain" id="PRO_5040359832" evidence="2">
    <location>
        <begin position="23"/>
        <end position="631"/>
    </location>
</feature>
<keyword evidence="4" id="KW-1185">Reference proteome</keyword>
<dbReference type="PROSITE" id="PS00653">
    <property type="entry name" value="GLYCOSYL_HYDROL_F1_2"/>
    <property type="match status" value="1"/>
</dbReference>
<dbReference type="GO" id="GO:0005975">
    <property type="term" value="P:carbohydrate metabolic process"/>
    <property type="evidence" value="ECO:0007669"/>
    <property type="project" value="InterPro"/>
</dbReference>
<protein>
    <submittedName>
        <fullName evidence="3">Beta-glucosidase 1B</fullName>
    </submittedName>
</protein>
<evidence type="ECO:0000256" key="2">
    <source>
        <dbReference type="SAM" id="SignalP"/>
    </source>
</evidence>
<dbReference type="Pfam" id="PF00232">
    <property type="entry name" value="Glyco_hydro_1"/>
    <property type="match status" value="1"/>
</dbReference>
<feature type="signal peptide" evidence="2">
    <location>
        <begin position="1"/>
        <end position="22"/>
    </location>
</feature>
<proteinExistence type="inferred from homology"/>
<dbReference type="AlphaFoldDB" id="A0A9Q8P2Q9"/>
<dbReference type="Proteomes" id="UP000756132">
    <property type="component" value="Chromosome 1"/>
</dbReference>
<dbReference type="Gene3D" id="3.20.20.80">
    <property type="entry name" value="Glycosidases"/>
    <property type="match status" value="1"/>
</dbReference>
<dbReference type="InterPro" id="IPR033132">
    <property type="entry name" value="GH_1_N_CS"/>
</dbReference>
<dbReference type="PANTHER" id="PTHR10353:SF53">
    <property type="entry name" value="BETA-1,4-GLUCOSIDASE (EUROFUNG)"/>
    <property type="match status" value="1"/>
</dbReference>
<sequence length="631" mass="70216">MTGKMLSPVALTSFLFCLHAFAWTPGRSANASVYHQPSGSKSICKPTPTAEPTASVPATCSATRTTTYKQFSYTVLTTTRYATAVPAPLTIDSSYGPPFSQASTLLPANATYTTYSLNRDFTTLQDGQYGQGAYARLWSPLTYNTSVPFTTTATPTPVASSELVFPPALYTACPQQADTCLDCYKLPEDFLWGVAGSAFQIEGGLTEAGRGPSGLDVLGALPNTEDYANAEVSNMNYWLYKQDIARLAAIGIPNYSFSISWTRIVPFGEVGSPINAAGLEHYEDLINTCIEYGIRPIVTLSHNDAPLNLTYQDPRFADAFLYYAKEVMTRYSDRVSHWVTLNEPNINFATDHYSVPHILMGHAKVYHWYKEVLKGAGLVTIKFANNLALPLDSTNPDDTRAALRYQDYILGIMSNPIYLVLQYPAEVLNTTGINLTALTADELSYINGTSDYWSFDPYTAGFATSPEGGIDACAANISDPLWPTCVVNTNVQQDGWLNGQGSYAYAYLTPQYVRQQLGFAWNMYKPKGVLIAEFGFNPFMENAKTLVAQQYDLERTLYYQWFLRDMLKSMYEDGVNVIGALAWSFVDNDEVTSYYQQYGLQHVNRTNGEFTRSYKQSIFDFVDFFHEFVET</sequence>
<reference evidence="3" key="2">
    <citation type="journal article" date="2022" name="Microb. Genom.">
        <title>A chromosome-scale genome assembly of the tomato pathogen Cladosporium fulvum reveals a compartmentalized genome architecture and the presence of a dispensable chromosome.</title>
        <authorList>
            <person name="Zaccaron A.Z."/>
            <person name="Chen L.H."/>
            <person name="Samaras A."/>
            <person name="Stergiopoulos I."/>
        </authorList>
    </citation>
    <scope>NUCLEOTIDE SEQUENCE</scope>
    <source>
        <strain evidence="3">Race5_Kim</strain>
    </source>
</reference>
<name>A0A9Q8P2Q9_PASFU</name>
<dbReference type="EMBL" id="CP090163">
    <property type="protein sequence ID" value="UJO11009.1"/>
    <property type="molecule type" value="Genomic_DNA"/>
</dbReference>
<dbReference type="RefSeq" id="XP_047755375.1">
    <property type="nucleotide sequence ID" value="XM_047901241.1"/>
</dbReference>
<organism evidence="3 4">
    <name type="scientific">Passalora fulva</name>
    <name type="common">Tomato leaf mold</name>
    <name type="synonym">Cladosporium fulvum</name>
    <dbReference type="NCBI Taxonomy" id="5499"/>
    <lineage>
        <taxon>Eukaryota</taxon>
        <taxon>Fungi</taxon>
        <taxon>Dikarya</taxon>
        <taxon>Ascomycota</taxon>
        <taxon>Pezizomycotina</taxon>
        <taxon>Dothideomycetes</taxon>
        <taxon>Dothideomycetidae</taxon>
        <taxon>Mycosphaerellales</taxon>
        <taxon>Mycosphaerellaceae</taxon>
        <taxon>Fulvia</taxon>
    </lineage>
</organism>
<accession>A0A9Q8P2Q9</accession>
<dbReference type="OrthoDB" id="65569at2759"/>
<keyword evidence="2" id="KW-0732">Signal</keyword>
<comment type="similarity">
    <text evidence="1">Belongs to the glycosyl hydrolase 1 family.</text>
</comment>
<reference evidence="3" key="1">
    <citation type="submission" date="2021-12" db="EMBL/GenBank/DDBJ databases">
        <authorList>
            <person name="Zaccaron A."/>
            <person name="Stergiopoulos I."/>
        </authorList>
    </citation>
    <scope>NUCLEOTIDE SEQUENCE</scope>
    <source>
        <strain evidence="3">Race5_Kim</strain>
    </source>
</reference>
<evidence type="ECO:0000256" key="1">
    <source>
        <dbReference type="RuleBase" id="RU003690"/>
    </source>
</evidence>
<dbReference type="SUPFAM" id="SSF51445">
    <property type="entry name" value="(Trans)glycosidases"/>
    <property type="match status" value="1"/>
</dbReference>
<evidence type="ECO:0000313" key="3">
    <source>
        <dbReference type="EMBL" id="UJO11009.1"/>
    </source>
</evidence>
<evidence type="ECO:0000313" key="4">
    <source>
        <dbReference type="Proteomes" id="UP000756132"/>
    </source>
</evidence>
<dbReference type="GO" id="GO:0008422">
    <property type="term" value="F:beta-glucosidase activity"/>
    <property type="evidence" value="ECO:0007669"/>
    <property type="project" value="TreeGrafter"/>
</dbReference>